<organism evidence="1 2">
    <name type="scientific">Hyalomma asiaticum</name>
    <name type="common">Tick</name>
    <dbReference type="NCBI Taxonomy" id="266040"/>
    <lineage>
        <taxon>Eukaryota</taxon>
        <taxon>Metazoa</taxon>
        <taxon>Ecdysozoa</taxon>
        <taxon>Arthropoda</taxon>
        <taxon>Chelicerata</taxon>
        <taxon>Arachnida</taxon>
        <taxon>Acari</taxon>
        <taxon>Parasitiformes</taxon>
        <taxon>Ixodida</taxon>
        <taxon>Ixodoidea</taxon>
        <taxon>Ixodidae</taxon>
        <taxon>Hyalomminae</taxon>
        <taxon>Hyalomma</taxon>
    </lineage>
</organism>
<reference evidence="1" key="1">
    <citation type="submission" date="2020-05" db="EMBL/GenBank/DDBJ databases">
        <title>Large-scale comparative analyses of tick genomes elucidate their genetic diversity and vector capacities.</title>
        <authorList>
            <person name="Jia N."/>
            <person name="Wang J."/>
            <person name="Shi W."/>
            <person name="Du L."/>
            <person name="Sun Y."/>
            <person name="Zhan W."/>
            <person name="Jiang J."/>
            <person name="Wang Q."/>
            <person name="Zhang B."/>
            <person name="Ji P."/>
            <person name="Sakyi L.B."/>
            <person name="Cui X."/>
            <person name="Yuan T."/>
            <person name="Jiang B."/>
            <person name="Yang W."/>
            <person name="Lam T.T.-Y."/>
            <person name="Chang Q."/>
            <person name="Ding S."/>
            <person name="Wang X."/>
            <person name="Zhu J."/>
            <person name="Ruan X."/>
            <person name="Zhao L."/>
            <person name="Wei J."/>
            <person name="Que T."/>
            <person name="Du C."/>
            <person name="Cheng J."/>
            <person name="Dai P."/>
            <person name="Han X."/>
            <person name="Huang E."/>
            <person name="Gao Y."/>
            <person name="Liu J."/>
            <person name="Shao H."/>
            <person name="Ye R."/>
            <person name="Li L."/>
            <person name="Wei W."/>
            <person name="Wang X."/>
            <person name="Wang C."/>
            <person name="Yang T."/>
            <person name="Huo Q."/>
            <person name="Li W."/>
            <person name="Guo W."/>
            <person name="Chen H."/>
            <person name="Zhou L."/>
            <person name="Ni X."/>
            <person name="Tian J."/>
            <person name="Zhou Y."/>
            <person name="Sheng Y."/>
            <person name="Liu T."/>
            <person name="Pan Y."/>
            <person name="Xia L."/>
            <person name="Li J."/>
            <person name="Zhao F."/>
            <person name="Cao W."/>
        </authorList>
    </citation>
    <scope>NUCLEOTIDE SEQUENCE</scope>
    <source>
        <strain evidence="1">Hyas-2018</strain>
    </source>
</reference>
<evidence type="ECO:0000313" key="1">
    <source>
        <dbReference type="EMBL" id="KAH6948175.1"/>
    </source>
</evidence>
<dbReference type="Proteomes" id="UP000821845">
    <property type="component" value="Chromosome 1"/>
</dbReference>
<accession>A0ACB7TMN2</accession>
<comment type="caution">
    <text evidence="1">The sequence shown here is derived from an EMBL/GenBank/DDBJ whole genome shotgun (WGS) entry which is preliminary data.</text>
</comment>
<sequence length="126" mass="13555">MYATAESPHLHRLRSKAPGRPPCTPQCVINGDATSRAIEHARNASTVATVVRLVHNRDCSSTSSLKSSSSRRSPSPQSKTETVTAGAKVLEAGTPGPNMERRADASKPSAPLVYALNRVKILRLRR</sequence>
<evidence type="ECO:0000313" key="2">
    <source>
        <dbReference type="Proteomes" id="UP000821845"/>
    </source>
</evidence>
<keyword evidence="2" id="KW-1185">Reference proteome</keyword>
<dbReference type="EMBL" id="CM023481">
    <property type="protein sequence ID" value="KAH6948175.1"/>
    <property type="molecule type" value="Genomic_DNA"/>
</dbReference>
<protein>
    <submittedName>
        <fullName evidence="1">Uncharacterized protein</fullName>
    </submittedName>
</protein>
<gene>
    <name evidence="1" type="ORF">HPB50_023125</name>
</gene>
<proteinExistence type="predicted"/>
<name>A0ACB7TMN2_HYAAI</name>